<organism evidence="1 2">
    <name type="scientific">Trichlorobacter ammonificans</name>
    <dbReference type="NCBI Taxonomy" id="2916410"/>
    <lineage>
        <taxon>Bacteria</taxon>
        <taxon>Pseudomonadati</taxon>
        <taxon>Thermodesulfobacteriota</taxon>
        <taxon>Desulfuromonadia</taxon>
        <taxon>Geobacterales</taxon>
        <taxon>Geobacteraceae</taxon>
        <taxon>Trichlorobacter</taxon>
    </lineage>
</organism>
<reference evidence="1 2" key="1">
    <citation type="submission" date="2022-03" db="EMBL/GenBank/DDBJ databases">
        <authorList>
            <person name="Koch H."/>
        </authorList>
    </citation>
    <scope>NUCLEOTIDE SEQUENCE [LARGE SCALE GENOMIC DNA]</scope>
    <source>
        <strain evidence="1 2">G1</strain>
    </source>
</reference>
<dbReference type="Proteomes" id="UP001295463">
    <property type="component" value="Chromosome"/>
</dbReference>
<gene>
    <name evidence="1" type="ORF">GEAMG1_2502</name>
</gene>
<dbReference type="EMBL" id="OW150024">
    <property type="protein sequence ID" value="CAH2032338.1"/>
    <property type="molecule type" value="Genomic_DNA"/>
</dbReference>
<accession>A0ABM9DAR6</accession>
<evidence type="ECO:0000313" key="2">
    <source>
        <dbReference type="Proteomes" id="UP001295463"/>
    </source>
</evidence>
<proteinExistence type="predicted"/>
<evidence type="ECO:0000313" key="1">
    <source>
        <dbReference type="EMBL" id="CAH2032338.1"/>
    </source>
</evidence>
<name>A0ABM9DAR6_9BACT</name>
<keyword evidence="2" id="KW-1185">Reference proteome</keyword>
<sequence length="481" mass="53844">MLSVVSILILNCVNLDAADGSERVVLSRSNITDRQIVINVFSPIKLSESTISGTLISAYSKSNKLLFSAGFPLTWNTLSANVLGEIHLFVRTPNMDAPFVALSRVIEGVHSAYIVKSTNRIFLLDEVNSSYYQIVKTDQGEFIIDREPVRVYDEAFKNLGYKYAKEGIGANETVVSACKISNPVLCDKINISPESVVFAFGGNESNTVAITNKGDVLFHSKNGWCRGEMFEGGYKCNKNATNFIESRGWQIYSSIKTHEGTLLGEYPTGRFWRLGNGTLVPTPLSPYSKNKHNNLELQSVSLFCGDLYAGFWPRGEVWKKSLESQNWEITHRLFSHPKILIDGLIPYRLSMLLFKGLNSSAFLGQRVTSMANHQNSLFLVSGNYGRWDKNVSDPWFLTKKQINEYGLVHYKTDSNCLTTYISDKLNFKIVLSSESVSVFDNGKNIAETKLHDFNIGEISHFEIGDGVFGILSDKKVQIRIN</sequence>
<dbReference type="RefSeq" id="WP_305733096.1">
    <property type="nucleotide sequence ID" value="NZ_OW150024.1"/>
</dbReference>
<protein>
    <submittedName>
        <fullName evidence="1">Uncharacterized protein</fullName>
    </submittedName>
</protein>